<keyword evidence="2" id="KW-1133">Transmembrane helix</keyword>
<feature type="compositionally biased region" description="Basic and acidic residues" evidence="1">
    <location>
        <begin position="209"/>
        <end position="229"/>
    </location>
</feature>
<organism evidence="3 4">
    <name type="scientific">Parabacteroides gordonii MS-1 = DSM 23371</name>
    <dbReference type="NCBI Taxonomy" id="1203610"/>
    <lineage>
        <taxon>Bacteria</taxon>
        <taxon>Pseudomonadati</taxon>
        <taxon>Bacteroidota</taxon>
        <taxon>Bacteroidia</taxon>
        <taxon>Bacteroidales</taxon>
        <taxon>Tannerellaceae</taxon>
        <taxon>Parabacteroides</taxon>
    </lineage>
</organism>
<dbReference type="STRING" id="1203610.HMPREF1536_02403"/>
<accession>A0A0F5JBQ2</accession>
<dbReference type="Pfam" id="PF13498">
    <property type="entry name" value="DUF4122"/>
    <property type="match status" value="1"/>
</dbReference>
<dbReference type="Proteomes" id="UP000033035">
    <property type="component" value="Unassembled WGS sequence"/>
</dbReference>
<comment type="caution">
    <text evidence="3">The sequence shown here is derived from an EMBL/GenBank/DDBJ whole genome shotgun (WGS) entry which is preliminary data.</text>
</comment>
<sequence>METYFYFSVKTVCCGYLFYRLWIFLFRQRIYGLWEDMVKYLPKKKGKSAEPVTAPKVDDNEVIGKTNIVYLEDPEIDCKVPARSEPLPPAEEMEEEEDISADDVESTFTGNPPGGLSEEEKAELMSDYVSEVDEDFSTGMTYEDMMNAVGVLTEENRNMNDEKVIRTVKSIYDIRQTEIFDFFTTEVSNIELVESLFKECLDEYGEPLPQRKKEAPPESEEKFDWDKYV</sequence>
<feature type="region of interest" description="Disordered" evidence="1">
    <location>
        <begin position="206"/>
        <end position="229"/>
    </location>
</feature>
<dbReference type="AlphaFoldDB" id="A0A0F5JBQ2"/>
<dbReference type="InterPro" id="IPR025190">
    <property type="entry name" value="DUF4122"/>
</dbReference>
<dbReference type="EMBL" id="AQHW01000015">
    <property type="protein sequence ID" value="KKB54950.1"/>
    <property type="molecule type" value="Genomic_DNA"/>
</dbReference>
<keyword evidence="4" id="KW-1185">Reference proteome</keyword>
<keyword evidence="2" id="KW-0812">Transmembrane</keyword>
<name>A0A0F5JBQ2_9BACT</name>
<evidence type="ECO:0000256" key="1">
    <source>
        <dbReference type="SAM" id="MobiDB-lite"/>
    </source>
</evidence>
<evidence type="ECO:0008006" key="5">
    <source>
        <dbReference type="Google" id="ProtNLM"/>
    </source>
</evidence>
<dbReference type="GeneID" id="86890939"/>
<evidence type="ECO:0000256" key="2">
    <source>
        <dbReference type="SAM" id="Phobius"/>
    </source>
</evidence>
<keyword evidence="2" id="KW-0472">Membrane</keyword>
<proteinExistence type="predicted"/>
<evidence type="ECO:0000313" key="4">
    <source>
        <dbReference type="Proteomes" id="UP000033035"/>
    </source>
</evidence>
<feature type="compositionally biased region" description="Acidic residues" evidence="1">
    <location>
        <begin position="91"/>
        <end position="105"/>
    </location>
</feature>
<feature type="region of interest" description="Disordered" evidence="1">
    <location>
        <begin position="81"/>
        <end position="121"/>
    </location>
</feature>
<reference evidence="3 4" key="1">
    <citation type="submission" date="2013-04" db="EMBL/GenBank/DDBJ databases">
        <title>The Genome Sequence of Parabacteroides gordonii DSM 23371.</title>
        <authorList>
            <consortium name="The Broad Institute Genomics Platform"/>
            <person name="Earl A."/>
            <person name="Ward D."/>
            <person name="Feldgarden M."/>
            <person name="Gevers D."/>
            <person name="Martens E."/>
            <person name="Sakamoto M."/>
            <person name="Benno Y."/>
            <person name="Suzuki N."/>
            <person name="Matsunaga N."/>
            <person name="Koshihara K."/>
            <person name="Seki M."/>
            <person name="Komiya H."/>
            <person name="Walker B."/>
            <person name="Young S."/>
            <person name="Zeng Q."/>
            <person name="Gargeya S."/>
            <person name="Fitzgerald M."/>
            <person name="Haas B."/>
            <person name="Abouelleil A."/>
            <person name="Allen A.W."/>
            <person name="Alvarado L."/>
            <person name="Arachchi H.M."/>
            <person name="Berlin A.M."/>
            <person name="Chapman S.B."/>
            <person name="Gainer-Dewar J."/>
            <person name="Goldberg J."/>
            <person name="Griggs A."/>
            <person name="Gujja S."/>
            <person name="Hansen M."/>
            <person name="Howarth C."/>
            <person name="Imamovic A."/>
            <person name="Ireland A."/>
            <person name="Larimer J."/>
            <person name="McCowan C."/>
            <person name="Murphy C."/>
            <person name="Pearson M."/>
            <person name="Poon T.W."/>
            <person name="Priest M."/>
            <person name="Roberts A."/>
            <person name="Saif S."/>
            <person name="Shea T."/>
            <person name="Sisk P."/>
            <person name="Sykes S."/>
            <person name="Wortman J."/>
            <person name="Nusbaum C."/>
            <person name="Birren B."/>
        </authorList>
    </citation>
    <scope>NUCLEOTIDE SEQUENCE [LARGE SCALE GENOMIC DNA]</scope>
    <source>
        <strain evidence="3 4">MS-1</strain>
    </source>
</reference>
<evidence type="ECO:0000313" key="3">
    <source>
        <dbReference type="EMBL" id="KKB54950.1"/>
    </source>
</evidence>
<dbReference type="RefSeq" id="WP_005834161.1">
    <property type="nucleotide sequence ID" value="NZ_AUAE01000043.1"/>
</dbReference>
<feature type="transmembrane region" description="Helical" evidence="2">
    <location>
        <begin position="6"/>
        <end position="26"/>
    </location>
</feature>
<protein>
    <recommendedName>
        <fullName evidence="5">DUF4122 domain-containing protein</fullName>
    </recommendedName>
</protein>
<dbReference type="PATRIC" id="fig|1203610.3.peg.2469"/>
<dbReference type="HOGENOM" id="CLU_1060312_0_0_10"/>
<gene>
    <name evidence="3" type="ORF">HMPREF1536_02403</name>
</gene>